<organism evidence="2 3">
    <name type="scientific">Thermococcus chitonophagus</name>
    <dbReference type="NCBI Taxonomy" id="54262"/>
    <lineage>
        <taxon>Archaea</taxon>
        <taxon>Methanobacteriati</taxon>
        <taxon>Methanobacteriota</taxon>
        <taxon>Thermococci</taxon>
        <taxon>Thermococcales</taxon>
        <taxon>Thermococcaceae</taxon>
        <taxon>Thermococcus</taxon>
    </lineage>
</organism>
<dbReference type="EMBL" id="CP015193">
    <property type="protein sequence ID" value="ASJ17535.1"/>
    <property type="molecule type" value="Genomic_DNA"/>
</dbReference>
<feature type="transmembrane region" description="Helical" evidence="1">
    <location>
        <begin position="65"/>
        <end position="81"/>
    </location>
</feature>
<feature type="transmembrane region" description="Helical" evidence="1">
    <location>
        <begin position="39"/>
        <end position="58"/>
    </location>
</feature>
<keyword evidence="3" id="KW-1185">Reference proteome</keyword>
<dbReference type="GeneID" id="33321062"/>
<protein>
    <submittedName>
        <fullName evidence="2">Uncharacterized protein</fullName>
    </submittedName>
</protein>
<evidence type="ECO:0000313" key="3">
    <source>
        <dbReference type="Proteomes" id="UP000250189"/>
    </source>
</evidence>
<proteinExistence type="predicted"/>
<dbReference type="RefSeq" id="WP_068579407.1">
    <property type="nucleotide sequence ID" value="NZ_CP015193.1"/>
</dbReference>
<reference evidence="2 3" key="1">
    <citation type="submission" date="2016-04" db="EMBL/GenBank/DDBJ databases">
        <title>Complete genome sequence of Thermococcus chitonophagus type strain GC74.</title>
        <authorList>
            <person name="Oger P.M."/>
        </authorList>
    </citation>
    <scope>NUCLEOTIDE SEQUENCE [LARGE SCALE GENOMIC DNA]</scope>
    <source>
        <strain evidence="2 3">GC74</strain>
    </source>
</reference>
<sequence>MSLKGAESGVVAGVLGTVLLGAIISVLALPVSALTKLGYIIYDMGIVGLSFALLSEAIGEEKSEIMRVGFAIAGVIALLLLKI</sequence>
<evidence type="ECO:0000256" key="1">
    <source>
        <dbReference type="SAM" id="Phobius"/>
    </source>
</evidence>
<gene>
    <name evidence="2" type="ORF">A3L04_00790</name>
</gene>
<keyword evidence="1" id="KW-0472">Membrane</keyword>
<dbReference type="OrthoDB" id="101777at2157"/>
<keyword evidence="1" id="KW-1133">Transmembrane helix</keyword>
<dbReference type="AlphaFoldDB" id="A0A2Z2N678"/>
<name>A0A2Z2N678_9EURY</name>
<keyword evidence="1" id="KW-0812">Transmembrane</keyword>
<evidence type="ECO:0000313" key="2">
    <source>
        <dbReference type="EMBL" id="ASJ17535.1"/>
    </source>
</evidence>
<feature type="transmembrane region" description="Helical" evidence="1">
    <location>
        <begin position="12"/>
        <end position="33"/>
    </location>
</feature>
<accession>A0A2Z2N678</accession>
<dbReference type="Proteomes" id="UP000250189">
    <property type="component" value="Chromosome"/>
</dbReference>